<feature type="signal peptide" evidence="1">
    <location>
        <begin position="1"/>
        <end position="25"/>
    </location>
</feature>
<dbReference type="PROSITE" id="PS51257">
    <property type="entry name" value="PROKAR_LIPOPROTEIN"/>
    <property type="match status" value="1"/>
</dbReference>
<dbReference type="Proteomes" id="UP001303211">
    <property type="component" value="Chromosome"/>
</dbReference>
<evidence type="ECO:0000313" key="3">
    <source>
        <dbReference type="Proteomes" id="UP001303211"/>
    </source>
</evidence>
<gene>
    <name evidence="2" type="ORF">P4826_06305</name>
</gene>
<dbReference type="RefSeq" id="WP_317703046.1">
    <property type="nucleotide sequence ID" value="NZ_CP136921.1"/>
</dbReference>
<accession>A0ABZ0J7S6</accession>
<keyword evidence="3" id="KW-1185">Reference proteome</keyword>
<evidence type="ECO:0000256" key="1">
    <source>
        <dbReference type="SAM" id="SignalP"/>
    </source>
</evidence>
<dbReference type="EMBL" id="CP136921">
    <property type="protein sequence ID" value="WOO33681.1"/>
    <property type="molecule type" value="Genomic_DNA"/>
</dbReference>
<feature type="chain" id="PRO_5045623839" evidence="1">
    <location>
        <begin position="26"/>
        <end position="97"/>
    </location>
</feature>
<evidence type="ECO:0000313" key="2">
    <source>
        <dbReference type="EMBL" id="WOO33681.1"/>
    </source>
</evidence>
<sequence length="97" mass="10390">MTAIRLAATAAAALVAGLFAQGSWAACYIVYGADKQIIYRSQLPPVDMSRPLHETVPRIAPGGTLVFSLDSNGCELEIHNLPRAASKPARRDAGERR</sequence>
<reference evidence="2 3" key="1">
    <citation type="submission" date="2023-03" db="EMBL/GenBank/DDBJ databases">
        <title>Diaphorobacter basophil sp. nov., isolated from a sewage-treatment plant.</title>
        <authorList>
            <person name="Yang K."/>
        </authorList>
    </citation>
    <scope>NUCLEOTIDE SEQUENCE [LARGE SCALE GENOMIC DNA]</scope>
    <source>
        <strain evidence="2 3">Y-1</strain>
    </source>
</reference>
<proteinExistence type="predicted"/>
<keyword evidence="1" id="KW-0732">Signal</keyword>
<organism evidence="2 3">
    <name type="scientific">Diaphorobacter limosus</name>
    <dbReference type="NCBI Taxonomy" id="3036128"/>
    <lineage>
        <taxon>Bacteria</taxon>
        <taxon>Pseudomonadati</taxon>
        <taxon>Pseudomonadota</taxon>
        <taxon>Betaproteobacteria</taxon>
        <taxon>Burkholderiales</taxon>
        <taxon>Comamonadaceae</taxon>
        <taxon>Diaphorobacter</taxon>
    </lineage>
</organism>
<protein>
    <submittedName>
        <fullName evidence="2">Uncharacterized protein</fullName>
    </submittedName>
</protein>
<name>A0ABZ0J7S6_9BURK</name>